<evidence type="ECO:0000313" key="4">
    <source>
        <dbReference type="Proteomes" id="UP000187735"/>
    </source>
</evidence>
<keyword evidence="2" id="KW-0472">Membrane</keyword>
<dbReference type="KEGG" id="fmr:Fuma_01285"/>
<name>A0A1P8WCC1_9PLAN</name>
<feature type="region of interest" description="Disordered" evidence="1">
    <location>
        <begin position="90"/>
        <end position="115"/>
    </location>
</feature>
<reference evidence="3 4" key="1">
    <citation type="journal article" date="2016" name="Front. Microbiol.">
        <title>Fuerstia marisgermanicae gen. nov., sp. nov., an Unusual Member of the Phylum Planctomycetes from the German Wadden Sea.</title>
        <authorList>
            <person name="Kohn T."/>
            <person name="Heuer A."/>
            <person name="Jogler M."/>
            <person name="Vollmers J."/>
            <person name="Boedeker C."/>
            <person name="Bunk B."/>
            <person name="Rast P."/>
            <person name="Borchert D."/>
            <person name="Glockner I."/>
            <person name="Freese H.M."/>
            <person name="Klenk H.P."/>
            <person name="Overmann J."/>
            <person name="Kaster A.K."/>
            <person name="Rohde M."/>
            <person name="Wiegand S."/>
            <person name="Jogler C."/>
        </authorList>
    </citation>
    <scope>NUCLEOTIDE SEQUENCE [LARGE SCALE GENOMIC DNA]</scope>
    <source>
        <strain evidence="3 4">NH11</strain>
    </source>
</reference>
<dbReference type="Proteomes" id="UP000187735">
    <property type="component" value="Chromosome"/>
</dbReference>
<feature type="transmembrane region" description="Helical" evidence="2">
    <location>
        <begin position="12"/>
        <end position="34"/>
    </location>
</feature>
<organism evidence="3 4">
    <name type="scientific">Fuerstiella marisgermanici</name>
    <dbReference type="NCBI Taxonomy" id="1891926"/>
    <lineage>
        <taxon>Bacteria</taxon>
        <taxon>Pseudomonadati</taxon>
        <taxon>Planctomycetota</taxon>
        <taxon>Planctomycetia</taxon>
        <taxon>Planctomycetales</taxon>
        <taxon>Planctomycetaceae</taxon>
        <taxon>Fuerstiella</taxon>
    </lineage>
</organism>
<gene>
    <name evidence="3" type="ORF">Fuma_01285</name>
</gene>
<feature type="transmembrane region" description="Helical" evidence="2">
    <location>
        <begin position="40"/>
        <end position="61"/>
    </location>
</feature>
<keyword evidence="2" id="KW-1133">Transmembrane helix</keyword>
<dbReference type="RefSeq" id="WP_077023414.1">
    <property type="nucleotide sequence ID" value="NZ_CP017641.1"/>
</dbReference>
<proteinExistence type="predicted"/>
<protein>
    <submittedName>
        <fullName evidence="3">Uncharacterized protein</fullName>
    </submittedName>
</protein>
<accession>A0A1P8WCC1</accession>
<keyword evidence="2" id="KW-0812">Transmembrane</keyword>
<evidence type="ECO:0000256" key="2">
    <source>
        <dbReference type="SAM" id="Phobius"/>
    </source>
</evidence>
<sequence>MAGKWKSRRDDAGSMLAAVIVIVGGAGICAFVGALDQSEVGAWMLGGVVLFAAMLLWWIVWYRYSRNVSQSGLAFWHIFGRSHREDGLAAQYRPRKVGEGNANRPSGTNKPITAEEAKEIRATSANTWVPSKNREGGS</sequence>
<evidence type="ECO:0000256" key="1">
    <source>
        <dbReference type="SAM" id="MobiDB-lite"/>
    </source>
</evidence>
<keyword evidence="4" id="KW-1185">Reference proteome</keyword>
<evidence type="ECO:0000313" key="3">
    <source>
        <dbReference type="EMBL" id="APZ91694.1"/>
    </source>
</evidence>
<dbReference type="EMBL" id="CP017641">
    <property type="protein sequence ID" value="APZ91694.1"/>
    <property type="molecule type" value="Genomic_DNA"/>
</dbReference>
<dbReference type="AlphaFoldDB" id="A0A1P8WCC1"/>